<proteinExistence type="predicted"/>
<dbReference type="EMBL" id="JAPHNI010000023">
    <property type="protein sequence ID" value="KAJ8118314.1"/>
    <property type="molecule type" value="Genomic_DNA"/>
</dbReference>
<evidence type="ECO:0000313" key="2">
    <source>
        <dbReference type="Proteomes" id="UP001153331"/>
    </source>
</evidence>
<accession>A0ACC2ITE0</accession>
<gene>
    <name evidence="1" type="ORF">OPT61_g698</name>
</gene>
<reference evidence="1" key="1">
    <citation type="submission" date="2022-11" db="EMBL/GenBank/DDBJ databases">
        <title>Genome Sequence of Boeremia exigua.</title>
        <authorList>
            <person name="Buettner E."/>
        </authorList>
    </citation>
    <scope>NUCLEOTIDE SEQUENCE</scope>
    <source>
        <strain evidence="1">CU02</strain>
    </source>
</reference>
<evidence type="ECO:0000313" key="1">
    <source>
        <dbReference type="EMBL" id="KAJ8118314.1"/>
    </source>
</evidence>
<organism evidence="1 2">
    <name type="scientific">Boeremia exigua</name>
    <dbReference type="NCBI Taxonomy" id="749465"/>
    <lineage>
        <taxon>Eukaryota</taxon>
        <taxon>Fungi</taxon>
        <taxon>Dikarya</taxon>
        <taxon>Ascomycota</taxon>
        <taxon>Pezizomycotina</taxon>
        <taxon>Dothideomycetes</taxon>
        <taxon>Pleosporomycetidae</taxon>
        <taxon>Pleosporales</taxon>
        <taxon>Pleosporineae</taxon>
        <taxon>Didymellaceae</taxon>
        <taxon>Boeremia</taxon>
    </lineage>
</organism>
<keyword evidence="2" id="KW-1185">Reference proteome</keyword>
<name>A0ACC2ITE0_9PLEO</name>
<dbReference type="Proteomes" id="UP001153331">
    <property type="component" value="Unassembled WGS sequence"/>
</dbReference>
<comment type="caution">
    <text evidence="1">The sequence shown here is derived from an EMBL/GenBank/DDBJ whole genome shotgun (WGS) entry which is preliminary data.</text>
</comment>
<protein>
    <submittedName>
        <fullName evidence="1">Uncharacterized protein</fullName>
    </submittedName>
</protein>
<sequence>MEDPDVRVLVRTYRHHAEERLAATDSDLVLGQVLSKSEPSLDDILSPWRVLYEPWIEKAEENPITKVLSIEAGKLQDRWHLFRQTTLKDEQVDIKTLEPSITGAIQVIKEMSRTWDAKKWMGKRGKAKSYFHRLCGTLDAHSNLLEVVPRGSEYVSILAGTLTTIIRASVNHEAVAEDLTQAFCEISDVITGCRTDLKLFKTEDMQHAVADLYAHIFLFLNDAMCWYTKTSRRRLLDSFNEKFRDTFKDSVTNIQNKAALIQRRAAQGSAAELRVVRLELEGIKKDIRVGLEGQSRKEADVRLLEQQLQEYTMIQDAEWRKQNLNMERLQQALDTLLRDIATGHLSDWQKREDARRTKALTTPNLVTTDTQSNKPSSQYTIAREKLLLYSAGMENYFHRDRLRLNPPDLGSIYVDPQMVFQISEWTKSSTIQILAIAGPLYEGDELENPMTMLSARVVDSAANSGVPIISYFCELRRREDLIGGNTKEEQGLIQMVYALIRQMLELMLPGMYHDEDFNWPSFSGLDGMIDSWEETMHVFSNVQNLLPGTVLCVIDGLQWLDSRVMNKTELLVMEDRPRVGTEAWEF</sequence>